<evidence type="ECO:0000313" key="4">
    <source>
        <dbReference type="Proteomes" id="UP001181355"/>
    </source>
</evidence>
<dbReference type="Pfam" id="PF13649">
    <property type="entry name" value="Methyltransf_25"/>
    <property type="match status" value="1"/>
</dbReference>
<organism evidence="3 4">
    <name type="scientific">Undibacterium cyanobacteriorum</name>
    <dbReference type="NCBI Taxonomy" id="3073561"/>
    <lineage>
        <taxon>Bacteria</taxon>
        <taxon>Pseudomonadati</taxon>
        <taxon>Pseudomonadota</taxon>
        <taxon>Betaproteobacteria</taxon>
        <taxon>Burkholderiales</taxon>
        <taxon>Oxalobacteraceae</taxon>
        <taxon>Undibacterium</taxon>
    </lineage>
</organism>
<feature type="domain" description="Methyltransferase" evidence="2">
    <location>
        <begin position="46"/>
        <end position="140"/>
    </location>
</feature>
<gene>
    <name evidence="3" type="ORF">RF679_10970</name>
</gene>
<dbReference type="Proteomes" id="UP001181355">
    <property type="component" value="Chromosome"/>
</dbReference>
<dbReference type="Gene3D" id="3.40.50.150">
    <property type="entry name" value="Vaccinia Virus protein VP39"/>
    <property type="match status" value="1"/>
</dbReference>
<dbReference type="PANTHER" id="PTHR43861">
    <property type="entry name" value="TRANS-ACONITATE 2-METHYLTRANSFERASE-RELATED"/>
    <property type="match status" value="1"/>
</dbReference>
<evidence type="ECO:0000259" key="2">
    <source>
        <dbReference type="Pfam" id="PF13649"/>
    </source>
</evidence>
<proteinExistence type="predicted"/>
<dbReference type="EMBL" id="CP133720">
    <property type="protein sequence ID" value="WMW79171.1"/>
    <property type="molecule type" value="Genomic_DNA"/>
</dbReference>
<accession>A0ABY9RDY4</accession>
<keyword evidence="3" id="KW-0489">Methyltransferase</keyword>
<dbReference type="InterPro" id="IPR041698">
    <property type="entry name" value="Methyltransf_25"/>
</dbReference>
<dbReference type="SUPFAM" id="SSF53335">
    <property type="entry name" value="S-adenosyl-L-methionine-dependent methyltransferases"/>
    <property type="match status" value="1"/>
</dbReference>
<dbReference type="RefSeq" id="WP_309480670.1">
    <property type="nucleotide sequence ID" value="NZ_CP133720.1"/>
</dbReference>
<dbReference type="GO" id="GO:0032259">
    <property type="term" value="P:methylation"/>
    <property type="evidence" value="ECO:0007669"/>
    <property type="project" value="UniProtKB-KW"/>
</dbReference>
<evidence type="ECO:0000256" key="1">
    <source>
        <dbReference type="ARBA" id="ARBA00022679"/>
    </source>
</evidence>
<name>A0ABY9RDY4_9BURK</name>
<evidence type="ECO:0000313" key="3">
    <source>
        <dbReference type="EMBL" id="WMW79171.1"/>
    </source>
</evidence>
<protein>
    <submittedName>
        <fullName evidence="3">Methyltransferase domain-containing protein</fullName>
    </submittedName>
</protein>
<sequence>MAENSLAAYYAAVAEIYEDKYLEPDLDEDAEAAAEHVSEALANHEVLELGCGTGYWTEAIAENAKSVLATDINPIMLEIAQEREFVLENVEFAELDWLNPELPEGRRFTACFGGGVWSHIKREDYTKVFKHLRQTLGAGGFVVLVDDNFVEDFTPPTARTDAEGNTYQMRQLPDGSRMEVLKNFPSDSFLKKKFSAVARDVRLSRNEFFWMLTCVLK</sequence>
<keyword evidence="4" id="KW-1185">Reference proteome</keyword>
<dbReference type="GO" id="GO:0008168">
    <property type="term" value="F:methyltransferase activity"/>
    <property type="evidence" value="ECO:0007669"/>
    <property type="project" value="UniProtKB-KW"/>
</dbReference>
<reference evidence="3" key="1">
    <citation type="submission" date="2023-09" db="EMBL/GenBank/DDBJ databases">
        <title>Undibacterium sp. 20NA77.5 isolated from freshwater.</title>
        <authorList>
            <person name="Le V."/>
            <person name="Ko S.-R."/>
            <person name="Ahn C.-Y."/>
            <person name="Oh H.-M."/>
        </authorList>
    </citation>
    <scope>NUCLEOTIDE SEQUENCE</scope>
    <source>
        <strain evidence="3">20NA77.5</strain>
    </source>
</reference>
<keyword evidence="1" id="KW-0808">Transferase</keyword>
<dbReference type="InterPro" id="IPR029063">
    <property type="entry name" value="SAM-dependent_MTases_sf"/>
</dbReference>
<dbReference type="CDD" id="cd02440">
    <property type="entry name" value="AdoMet_MTases"/>
    <property type="match status" value="1"/>
</dbReference>